<sequence>MALGSRCGSPQPAAALPTAPCATVGSRGSDFSFSALGKSMPGGPQSCLDSFASSHLCRRVWVRFCLPREPHGLSFLAVYGSDQIRLIYCCSVSYECLPVYPSTTSVSWKC</sequence>
<evidence type="ECO:0000313" key="2">
    <source>
        <dbReference type="Ensembl" id="ENSTGUP00000030394.1"/>
    </source>
</evidence>
<organism evidence="2 3">
    <name type="scientific">Taeniopygia guttata</name>
    <name type="common">Zebra finch</name>
    <name type="synonym">Poephila guttata</name>
    <dbReference type="NCBI Taxonomy" id="59729"/>
    <lineage>
        <taxon>Eukaryota</taxon>
        <taxon>Metazoa</taxon>
        <taxon>Chordata</taxon>
        <taxon>Craniata</taxon>
        <taxon>Vertebrata</taxon>
        <taxon>Euteleostomi</taxon>
        <taxon>Archelosauria</taxon>
        <taxon>Archosauria</taxon>
        <taxon>Dinosauria</taxon>
        <taxon>Saurischia</taxon>
        <taxon>Theropoda</taxon>
        <taxon>Coelurosauria</taxon>
        <taxon>Aves</taxon>
        <taxon>Neognathae</taxon>
        <taxon>Neoaves</taxon>
        <taxon>Telluraves</taxon>
        <taxon>Australaves</taxon>
        <taxon>Passeriformes</taxon>
        <taxon>Passeroidea</taxon>
        <taxon>Estrildidae</taxon>
        <taxon>Estrildinae</taxon>
        <taxon>Taeniopygia</taxon>
    </lineage>
</organism>
<dbReference type="InParanoid" id="A0A674H6V6"/>
<name>A0A674H6V6_TAEGU</name>
<proteinExistence type="predicted"/>
<reference evidence="2" key="2">
    <citation type="submission" date="2025-08" db="UniProtKB">
        <authorList>
            <consortium name="Ensembl"/>
        </authorList>
    </citation>
    <scope>IDENTIFICATION</scope>
</reference>
<accession>A0A674H6V6</accession>
<feature type="compositionally biased region" description="Low complexity" evidence="1">
    <location>
        <begin position="10"/>
        <end position="22"/>
    </location>
</feature>
<dbReference type="AlphaFoldDB" id="A0A674H6V6"/>
<protein>
    <submittedName>
        <fullName evidence="2">Uncharacterized protein</fullName>
    </submittedName>
</protein>
<keyword evidence="3" id="KW-1185">Reference proteome</keyword>
<reference evidence="2" key="3">
    <citation type="submission" date="2025-09" db="UniProtKB">
        <authorList>
            <consortium name="Ensembl"/>
        </authorList>
    </citation>
    <scope>IDENTIFICATION</scope>
</reference>
<evidence type="ECO:0000313" key="3">
    <source>
        <dbReference type="Proteomes" id="UP000007754"/>
    </source>
</evidence>
<dbReference type="Ensembl" id="ENSTGUT00000040940.1">
    <property type="protein sequence ID" value="ENSTGUP00000030394.1"/>
    <property type="gene ID" value="ENSTGUG00000027924.1"/>
</dbReference>
<feature type="region of interest" description="Disordered" evidence="1">
    <location>
        <begin position="1"/>
        <end position="22"/>
    </location>
</feature>
<dbReference type="Proteomes" id="UP000007754">
    <property type="component" value="Chromosome 13"/>
</dbReference>
<evidence type="ECO:0000256" key="1">
    <source>
        <dbReference type="SAM" id="MobiDB-lite"/>
    </source>
</evidence>
<reference evidence="2 3" key="1">
    <citation type="journal article" date="2010" name="Nature">
        <title>The genome of a songbird.</title>
        <authorList>
            <person name="Warren W.C."/>
            <person name="Clayton D.F."/>
            <person name="Ellegren H."/>
            <person name="Arnold A.P."/>
            <person name="Hillier L.W."/>
            <person name="Kunstner A."/>
            <person name="Searle S."/>
            <person name="White S."/>
            <person name="Vilella A.J."/>
            <person name="Fairley S."/>
            <person name="Heger A."/>
            <person name="Kong L."/>
            <person name="Ponting C.P."/>
            <person name="Jarvis E.D."/>
            <person name="Mello C.V."/>
            <person name="Minx P."/>
            <person name="Lovell P."/>
            <person name="Velho T.A."/>
            <person name="Ferris M."/>
            <person name="Balakrishnan C.N."/>
            <person name="Sinha S."/>
            <person name="Blatti C."/>
            <person name="London S.E."/>
            <person name="Li Y."/>
            <person name="Lin Y.C."/>
            <person name="George J."/>
            <person name="Sweedler J."/>
            <person name="Southey B."/>
            <person name="Gunaratne P."/>
            <person name="Watson M."/>
            <person name="Nam K."/>
            <person name="Backstrom N."/>
            <person name="Smeds L."/>
            <person name="Nabholz B."/>
            <person name="Itoh Y."/>
            <person name="Whitney O."/>
            <person name="Pfenning A.R."/>
            <person name="Howard J."/>
            <person name="Volker M."/>
            <person name="Skinner B.M."/>
            <person name="Griffin D.K."/>
            <person name="Ye L."/>
            <person name="McLaren W.M."/>
            <person name="Flicek P."/>
            <person name="Quesada V."/>
            <person name="Velasco G."/>
            <person name="Lopez-Otin C."/>
            <person name="Puente X.S."/>
            <person name="Olender T."/>
            <person name="Lancet D."/>
            <person name="Smit A.F."/>
            <person name="Hubley R."/>
            <person name="Konkel M.K."/>
            <person name="Walker J.A."/>
            <person name="Batzer M.A."/>
            <person name="Gu W."/>
            <person name="Pollock D.D."/>
            <person name="Chen L."/>
            <person name="Cheng Z."/>
            <person name="Eichler E.E."/>
            <person name="Stapley J."/>
            <person name="Slate J."/>
            <person name="Ekblom R."/>
            <person name="Birkhead T."/>
            <person name="Burke T."/>
            <person name="Burt D."/>
            <person name="Scharff C."/>
            <person name="Adam I."/>
            <person name="Richard H."/>
            <person name="Sultan M."/>
            <person name="Soldatov A."/>
            <person name="Lehrach H."/>
            <person name="Edwards S.V."/>
            <person name="Yang S.P."/>
            <person name="Li X."/>
            <person name="Graves T."/>
            <person name="Fulton L."/>
            <person name="Nelson J."/>
            <person name="Chinwalla A."/>
            <person name="Hou S."/>
            <person name="Mardis E.R."/>
            <person name="Wilson R.K."/>
        </authorList>
    </citation>
    <scope>NUCLEOTIDE SEQUENCE [LARGE SCALE GENOMIC DNA]</scope>
</reference>